<dbReference type="CDD" id="cd07176">
    <property type="entry name" value="terB"/>
    <property type="match status" value="1"/>
</dbReference>
<dbReference type="Proteomes" id="UP001204061">
    <property type="component" value="Unassembled WGS sequence"/>
</dbReference>
<comment type="caution">
    <text evidence="2">The sequence shown here is derived from an EMBL/GenBank/DDBJ whole genome shotgun (WGS) entry which is preliminary data.</text>
</comment>
<dbReference type="Pfam" id="PF05099">
    <property type="entry name" value="TerB"/>
    <property type="match status" value="1"/>
</dbReference>
<reference evidence="2" key="1">
    <citation type="submission" date="2022-08" db="EMBL/GenBank/DDBJ databases">
        <title>A global survey of hypervirulent Aeromonas hydrophila identified this emerging pathogen in farmed fish in the lower Mekong River basin.</title>
        <authorList>
            <person name="Xu T."/>
            <person name="Rasmussen-Ivey C.R."/>
            <person name="Moen F.S."/>
            <person name="Fernandez Bravo A."/>
            <person name="Lamy B."/>
            <person name="Beaz-Hidalgo R."/>
            <person name="Khan C.D."/>
            <person name="Castro Escarpulli G."/>
            <person name="Yasin I.S.M."/>
            <person name="Figueras M.J."/>
            <person name="Azzam Sayuti M."/>
            <person name="Karim M.M."/>
            <person name="Alam K.M."/>
            <person name="Le T.T.T."/>
            <person name="Thao N.H.P."/>
            <person name="Addo S."/>
            <person name="Duodu S."/>
            <person name="Ali S."/>
            <person name="Mey S."/>
            <person name="Somony T."/>
            <person name="Liles M.R."/>
        </authorList>
    </citation>
    <scope>NUCLEOTIDE SEQUENCE</scope>
    <source>
        <strain evidence="2">0.14</strain>
    </source>
</reference>
<dbReference type="EMBL" id="JANLFC010000082">
    <property type="protein sequence ID" value="MCR4450806.1"/>
    <property type="molecule type" value="Genomic_DNA"/>
</dbReference>
<dbReference type="InterPro" id="IPR029024">
    <property type="entry name" value="TerB-like"/>
</dbReference>
<dbReference type="SUPFAM" id="SSF158682">
    <property type="entry name" value="TerB-like"/>
    <property type="match status" value="1"/>
</dbReference>
<organism evidence="2 3">
    <name type="scientific">Aeromonas veronii</name>
    <dbReference type="NCBI Taxonomy" id="654"/>
    <lineage>
        <taxon>Bacteria</taxon>
        <taxon>Pseudomonadati</taxon>
        <taxon>Pseudomonadota</taxon>
        <taxon>Gammaproteobacteria</taxon>
        <taxon>Aeromonadales</taxon>
        <taxon>Aeromonadaceae</taxon>
        <taxon>Aeromonas</taxon>
    </lineage>
</organism>
<accession>A0AAW5MMP0</accession>
<feature type="domain" description="Co-chaperone DjlA N-terminal" evidence="1">
    <location>
        <begin position="27"/>
        <end position="143"/>
    </location>
</feature>
<dbReference type="AlphaFoldDB" id="A0AAW5MMP0"/>
<gene>
    <name evidence="2" type="ORF">NS965_20695</name>
</gene>
<dbReference type="RefSeq" id="WP_257726021.1">
    <property type="nucleotide sequence ID" value="NZ_JANLFC010000082.1"/>
</dbReference>
<dbReference type="InterPro" id="IPR007791">
    <property type="entry name" value="DjlA_N"/>
</dbReference>
<protein>
    <submittedName>
        <fullName evidence="2">TerB family tellurite resistance protein</fullName>
    </submittedName>
</protein>
<evidence type="ECO:0000313" key="3">
    <source>
        <dbReference type="Proteomes" id="UP001204061"/>
    </source>
</evidence>
<sequence>MFGKLFGKKAATAKAEIKKFENRDLMEATVGGCLLVAFADGECEDAELKTIESLLRTNKALEGFGHELTDTVNRFTERLKAGYRVARVEILREIEEVKGNRKEAEDVLVTMLTIAEADGEIEEAEQKELTTVADRLGLRIADYA</sequence>
<evidence type="ECO:0000259" key="1">
    <source>
        <dbReference type="Pfam" id="PF05099"/>
    </source>
</evidence>
<evidence type="ECO:0000313" key="2">
    <source>
        <dbReference type="EMBL" id="MCR4450806.1"/>
    </source>
</evidence>
<proteinExistence type="predicted"/>
<dbReference type="Gene3D" id="1.10.3680.10">
    <property type="entry name" value="TerB-like"/>
    <property type="match status" value="1"/>
</dbReference>
<name>A0AAW5MMP0_AERVE</name>